<dbReference type="EMBL" id="SMKU01000051">
    <property type="protein sequence ID" value="TDD90390.1"/>
    <property type="molecule type" value="Genomic_DNA"/>
</dbReference>
<dbReference type="AlphaFoldDB" id="A0A4R5BYB0"/>
<evidence type="ECO:0000256" key="2">
    <source>
        <dbReference type="ARBA" id="ARBA00022898"/>
    </source>
</evidence>
<name>A0A4R5BYB0_9ACTN</name>
<dbReference type="OrthoDB" id="9778118at2"/>
<dbReference type="PANTHER" id="PTHR48078">
    <property type="entry name" value="THREONINE DEHYDRATASE, MITOCHONDRIAL-RELATED"/>
    <property type="match status" value="1"/>
</dbReference>
<dbReference type="GO" id="GO:0006567">
    <property type="term" value="P:L-threonine catabolic process"/>
    <property type="evidence" value="ECO:0007669"/>
    <property type="project" value="TreeGrafter"/>
</dbReference>
<keyword evidence="3" id="KW-0456">Lyase</keyword>
<dbReference type="SUPFAM" id="SSF53686">
    <property type="entry name" value="Tryptophan synthase beta subunit-like PLP-dependent enzymes"/>
    <property type="match status" value="1"/>
</dbReference>
<proteinExistence type="predicted"/>
<dbReference type="InterPro" id="IPR036052">
    <property type="entry name" value="TrpB-like_PALP_sf"/>
</dbReference>
<dbReference type="PANTHER" id="PTHR48078:SF6">
    <property type="entry name" value="L-THREONINE DEHYDRATASE CATABOLIC TDCB"/>
    <property type="match status" value="1"/>
</dbReference>
<dbReference type="Proteomes" id="UP000294513">
    <property type="component" value="Unassembled WGS sequence"/>
</dbReference>
<dbReference type="GO" id="GO:0003941">
    <property type="term" value="F:L-serine ammonia-lyase activity"/>
    <property type="evidence" value="ECO:0007669"/>
    <property type="project" value="TreeGrafter"/>
</dbReference>
<gene>
    <name evidence="5" type="ORF">E1298_13080</name>
</gene>
<reference evidence="5 6" key="1">
    <citation type="submission" date="2019-03" db="EMBL/GenBank/DDBJ databases">
        <title>Draft genome sequences of novel Actinobacteria.</title>
        <authorList>
            <person name="Sahin N."/>
            <person name="Ay H."/>
            <person name="Saygin H."/>
        </authorList>
    </citation>
    <scope>NUCLEOTIDE SEQUENCE [LARGE SCALE GENOMIC DNA]</scope>
    <source>
        <strain evidence="5 6">H3C3</strain>
    </source>
</reference>
<dbReference type="InterPro" id="IPR050147">
    <property type="entry name" value="Ser/Thr_Dehydratase"/>
</dbReference>
<evidence type="ECO:0000256" key="1">
    <source>
        <dbReference type="ARBA" id="ARBA00001933"/>
    </source>
</evidence>
<sequence>MTTSDVLAGASLDSMVLKCVTCGRTHALDELRWRCGDCRGVLDLEGFTAVMANASALARRRPSLWRYAEALPVPEPAGITMGEGGTPLVPAPAKRGVFLKMDYLMPTGSFKDRGAVLVAALAERLGVRRMVADSSGNAGAAIAAYAARAGIVCDVYVPATTSAGKVAQLRAYGATVRQVDGTREDTAAAAALDADDPDVFYASHVYNPFFFHGTKTYVFELWEQFDGRLPGTLVLPAGNGTLVLGAYLGCRELLDQRLIDGLPRIVAVQAENCAPLAHAFNRGRAVSQAGAAGGTIAEGIAIARPARAEQIVAAVRATQGEIVTVAEPHIRAAHSALARAGLHVEPTAAVCWAAIQAFPERPAEAGDEIVAPLCGSGLKSKPPA</sequence>
<feature type="domain" description="Tryptophan synthase beta chain-like PALP" evidence="4">
    <location>
        <begin position="79"/>
        <end position="375"/>
    </location>
</feature>
<dbReference type="Gene3D" id="3.40.50.1100">
    <property type="match status" value="2"/>
</dbReference>
<organism evidence="5 6">
    <name type="scientific">Actinomadura rubrisoli</name>
    <dbReference type="NCBI Taxonomy" id="2530368"/>
    <lineage>
        <taxon>Bacteria</taxon>
        <taxon>Bacillati</taxon>
        <taxon>Actinomycetota</taxon>
        <taxon>Actinomycetes</taxon>
        <taxon>Streptosporangiales</taxon>
        <taxon>Thermomonosporaceae</taxon>
        <taxon>Actinomadura</taxon>
    </lineage>
</organism>
<keyword evidence="2" id="KW-0663">Pyridoxal phosphate</keyword>
<evidence type="ECO:0000313" key="5">
    <source>
        <dbReference type="EMBL" id="TDD90390.1"/>
    </source>
</evidence>
<comment type="caution">
    <text evidence="5">The sequence shown here is derived from an EMBL/GenBank/DDBJ whole genome shotgun (WGS) entry which is preliminary data.</text>
</comment>
<dbReference type="GO" id="GO:0009097">
    <property type="term" value="P:isoleucine biosynthetic process"/>
    <property type="evidence" value="ECO:0007669"/>
    <property type="project" value="TreeGrafter"/>
</dbReference>
<dbReference type="PROSITE" id="PS00165">
    <property type="entry name" value="DEHYDRATASE_SER_THR"/>
    <property type="match status" value="1"/>
</dbReference>
<evidence type="ECO:0000259" key="4">
    <source>
        <dbReference type="Pfam" id="PF00291"/>
    </source>
</evidence>
<dbReference type="GO" id="GO:0030170">
    <property type="term" value="F:pyridoxal phosphate binding"/>
    <property type="evidence" value="ECO:0007669"/>
    <property type="project" value="InterPro"/>
</dbReference>
<comment type="cofactor">
    <cofactor evidence="1">
        <name>pyridoxal 5'-phosphate</name>
        <dbReference type="ChEBI" id="CHEBI:597326"/>
    </cofactor>
</comment>
<evidence type="ECO:0000256" key="3">
    <source>
        <dbReference type="ARBA" id="ARBA00023239"/>
    </source>
</evidence>
<protein>
    <submittedName>
        <fullName evidence="5">Pyridoxal-phosphate dependent enzyme</fullName>
    </submittedName>
</protein>
<accession>A0A4R5BYB0</accession>
<dbReference type="GO" id="GO:0006565">
    <property type="term" value="P:L-serine catabolic process"/>
    <property type="evidence" value="ECO:0007669"/>
    <property type="project" value="TreeGrafter"/>
</dbReference>
<dbReference type="InterPro" id="IPR000634">
    <property type="entry name" value="Ser/Thr_deHydtase_PyrdxlP-BS"/>
</dbReference>
<keyword evidence="6" id="KW-1185">Reference proteome</keyword>
<dbReference type="GO" id="GO:0004794">
    <property type="term" value="F:threonine deaminase activity"/>
    <property type="evidence" value="ECO:0007669"/>
    <property type="project" value="TreeGrafter"/>
</dbReference>
<dbReference type="InterPro" id="IPR001926">
    <property type="entry name" value="TrpB-like_PALP"/>
</dbReference>
<dbReference type="Pfam" id="PF00291">
    <property type="entry name" value="PALP"/>
    <property type="match status" value="1"/>
</dbReference>
<evidence type="ECO:0000313" key="6">
    <source>
        <dbReference type="Proteomes" id="UP000294513"/>
    </source>
</evidence>